<feature type="transmembrane region" description="Helical" evidence="1">
    <location>
        <begin position="129"/>
        <end position="151"/>
    </location>
</feature>
<comment type="caution">
    <text evidence="2">The sequence shown here is derived from an EMBL/GenBank/DDBJ whole genome shotgun (WGS) entry which is preliminary data.</text>
</comment>
<protein>
    <submittedName>
        <fullName evidence="2">Uncharacterized protein</fullName>
    </submittedName>
</protein>
<feature type="transmembrane region" description="Helical" evidence="1">
    <location>
        <begin position="40"/>
        <end position="58"/>
    </location>
</feature>
<proteinExistence type="predicted"/>
<name>A0A8H5FPM9_9AGAR</name>
<evidence type="ECO:0000313" key="3">
    <source>
        <dbReference type="Proteomes" id="UP000518752"/>
    </source>
</evidence>
<evidence type="ECO:0000256" key="1">
    <source>
        <dbReference type="SAM" id="Phobius"/>
    </source>
</evidence>
<keyword evidence="1" id="KW-1133">Transmembrane helix</keyword>
<keyword evidence="1" id="KW-0472">Membrane</keyword>
<reference evidence="2 3" key="1">
    <citation type="journal article" date="2020" name="ISME J.">
        <title>Uncovering the hidden diversity of litter-decomposition mechanisms in mushroom-forming fungi.</title>
        <authorList>
            <person name="Floudas D."/>
            <person name="Bentzer J."/>
            <person name="Ahren D."/>
            <person name="Johansson T."/>
            <person name="Persson P."/>
            <person name="Tunlid A."/>
        </authorList>
    </citation>
    <scope>NUCLEOTIDE SEQUENCE [LARGE SCALE GENOMIC DNA]</scope>
    <source>
        <strain evidence="2 3">CBS 406.79</strain>
    </source>
</reference>
<keyword evidence="1" id="KW-0812">Transmembrane</keyword>
<evidence type="ECO:0000313" key="2">
    <source>
        <dbReference type="EMBL" id="KAF5344519.1"/>
    </source>
</evidence>
<dbReference type="Proteomes" id="UP000518752">
    <property type="component" value="Unassembled WGS sequence"/>
</dbReference>
<accession>A0A8H5FPM9</accession>
<gene>
    <name evidence="2" type="ORF">D9757_014151</name>
</gene>
<keyword evidence="3" id="KW-1185">Reference proteome</keyword>
<organism evidence="2 3">
    <name type="scientific">Collybiopsis confluens</name>
    <dbReference type="NCBI Taxonomy" id="2823264"/>
    <lineage>
        <taxon>Eukaryota</taxon>
        <taxon>Fungi</taxon>
        <taxon>Dikarya</taxon>
        <taxon>Basidiomycota</taxon>
        <taxon>Agaricomycotina</taxon>
        <taxon>Agaricomycetes</taxon>
        <taxon>Agaricomycetidae</taxon>
        <taxon>Agaricales</taxon>
        <taxon>Marasmiineae</taxon>
        <taxon>Omphalotaceae</taxon>
        <taxon>Collybiopsis</taxon>
    </lineage>
</organism>
<dbReference type="EMBL" id="JAACJN010000403">
    <property type="protein sequence ID" value="KAF5344519.1"/>
    <property type="molecule type" value="Genomic_DNA"/>
</dbReference>
<sequence length="279" mass="32067">MKQERHNETHPGCAGSAFRQKAIEIYNALRKSFGMPLSSSRSPVFILMVLITTAITRTKTYYPELMLTLICEDEEHRKLRPVRVHHHHHPEEFLEDSNEWYPPIPPHHRDGHRLSNKMLMTEDDEEPHFPLPLVIVTVMANIFSHCINFAFQKLGPWKSRAVVLPPLGLNGRSSFSLHIERSRSTTAPTGHESEEFIEGYLLSFFDDKTVPFKDSFPESYERQVVSRKSSSSPSSSSPQPVRQMLTTTFRTFAHLSSNTFLRDAFFSSFESDTVHEPVL</sequence>
<dbReference type="AlphaFoldDB" id="A0A8H5FPM9"/>